<dbReference type="KEGG" id="rca:Rcas_3313"/>
<dbReference type="GO" id="GO:0016740">
    <property type="term" value="F:transferase activity"/>
    <property type="evidence" value="ECO:0007669"/>
    <property type="project" value="UniProtKB-KW"/>
</dbReference>
<evidence type="ECO:0000259" key="2">
    <source>
        <dbReference type="Pfam" id="PF00483"/>
    </source>
</evidence>
<dbReference type="Pfam" id="PF00483">
    <property type="entry name" value="NTP_transferase"/>
    <property type="match status" value="1"/>
</dbReference>
<accession>A7NP68</accession>
<dbReference type="PANTHER" id="PTHR22572">
    <property type="entry name" value="SUGAR-1-PHOSPHATE GUANYL TRANSFERASE"/>
    <property type="match status" value="1"/>
</dbReference>
<dbReference type="OrthoDB" id="9803871at2"/>
<dbReference type="HOGENOM" id="CLU_029499_2_0_0"/>
<dbReference type="CDD" id="cd04181">
    <property type="entry name" value="NTP_transferase"/>
    <property type="match status" value="1"/>
</dbReference>
<proteinExistence type="predicted"/>
<reference evidence="3 4" key="1">
    <citation type="submission" date="2007-08" db="EMBL/GenBank/DDBJ databases">
        <title>Complete sequence of Roseiflexus castenholzii DSM 13941.</title>
        <authorList>
            <consortium name="US DOE Joint Genome Institute"/>
            <person name="Copeland A."/>
            <person name="Lucas S."/>
            <person name="Lapidus A."/>
            <person name="Barry K."/>
            <person name="Glavina del Rio T."/>
            <person name="Dalin E."/>
            <person name="Tice H."/>
            <person name="Pitluck S."/>
            <person name="Thompson L.S."/>
            <person name="Brettin T."/>
            <person name="Bruce D."/>
            <person name="Detter J.C."/>
            <person name="Han C."/>
            <person name="Tapia R."/>
            <person name="Schmutz J."/>
            <person name="Larimer F."/>
            <person name="Land M."/>
            <person name="Hauser L."/>
            <person name="Kyrpides N."/>
            <person name="Mikhailova N."/>
            <person name="Bryant D.A."/>
            <person name="Hanada S."/>
            <person name="Tsukatani Y."/>
            <person name="Richardson P."/>
        </authorList>
    </citation>
    <scope>NUCLEOTIDE SEQUENCE [LARGE SCALE GENOMIC DNA]</scope>
    <source>
        <strain evidence="4">DSM 13941 / HLO8</strain>
    </source>
</reference>
<dbReference type="InterPro" id="IPR029044">
    <property type="entry name" value="Nucleotide-diphossugar_trans"/>
</dbReference>
<evidence type="ECO:0000313" key="3">
    <source>
        <dbReference type="EMBL" id="ABU59364.1"/>
    </source>
</evidence>
<protein>
    <submittedName>
        <fullName evidence="3">Nucleotidyl transferase</fullName>
    </submittedName>
</protein>
<gene>
    <name evidence="3" type="ordered locus">Rcas_3313</name>
</gene>
<dbReference type="AlphaFoldDB" id="A7NP68"/>
<evidence type="ECO:0000313" key="4">
    <source>
        <dbReference type="Proteomes" id="UP000000263"/>
    </source>
</evidence>
<dbReference type="Gene3D" id="3.90.550.10">
    <property type="entry name" value="Spore Coat Polysaccharide Biosynthesis Protein SpsA, Chain A"/>
    <property type="match status" value="1"/>
</dbReference>
<evidence type="ECO:0000256" key="1">
    <source>
        <dbReference type="SAM" id="MobiDB-lite"/>
    </source>
</evidence>
<feature type="region of interest" description="Disordered" evidence="1">
    <location>
        <begin position="224"/>
        <end position="262"/>
    </location>
</feature>
<name>A7NP68_ROSCS</name>
<dbReference type="InterPro" id="IPR005835">
    <property type="entry name" value="NTP_transferase_dom"/>
</dbReference>
<sequence>MKALILAAGAGTRLRPLTDTCPKPMAPIAGQPLLAWTLEWLRRYGVTEAALNLHHLPDVVRAGLGDGSRFGIRLRYAVEEELRGTAGALHNFPGFFDQTFLVIYGDLLLDIDLDDLIRFHRQQGAIMTLALKRTDTPHSQGMIDIDTTGRVKRFIEKPAVWDGGDTANAGVYVCEPEIVSWTPPGFSDFGHDIIPALLHAGVPVYGRPLRGYLLDIGTPAAYEQAQQEWRARQEARGERGKRQEVSEARGEGQEARGERGKR</sequence>
<organism evidence="3 4">
    <name type="scientific">Roseiflexus castenholzii (strain DSM 13941 / HLO8)</name>
    <dbReference type="NCBI Taxonomy" id="383372"/>
    <lineage>
        <taxon>Bacteria</taxon>
        <taxon>Bacillati</taxon>
        <taxon>Chloroflexota</taxon>
        <taxon>Chloroflexia</taxon>
        <taxon>Chloroflexales</taxon>
        <taxon>Roseiflexineae</taxon>
        <taxon>Roseiflexaceae</taxon>
        <taxon>Roseiflexus</taxon>
    </lineage>
</organism>
<feature type="compositionally biased region" description="Basic and acidic residues" evidence="1">
    <location>
        <begin position="229"/>
        <end position="262"/>
    </location>
</feature>
<dbReference type="SUPFAM" id="SSF53448">
    <property type="entry name" value="Nucleotide-diphospho-sugar transferases"/>
    <property type="match status" value="1"/>
</dbReference>
<dbReference type="Proteomes" id="UP000000263">
    <property type="component" value="Chromosome"/>
</dbReference>
<dbReference type="EMBL" id="CP000804">
    <property type="protein sequence ID" value="ABU59364.1"/>
    <property type="molecule type" value="Genomic_DNA"/>
</dbReference>
<dbReference type="RefSeq" id="WP_012121788.1">
    <property type="nucleotide sequence ID" value="NC_009767.1"/>
</dbReference>
<keyword evidence="3" id="KW-0808">Transferase</keyword>
<feature type="domain" description="Nucleotidyl transferase" evidence="2">
    <location>
        <begin position="2"/>
        <end position="228"/>
    </location>
</feature>
<keyword evidence="4" id="KW-1185">Reference proteome</keyword>
<dbReference type="InterPro" id="IPR050486">
    <property type="entry name" value="Mannose-1P_guanyltransferase"/>
</dbReference>
<dbReference type="eggNOG" id="COG1208">
    <property type="taxonomic scope" value="Bacteria"/>
</dbReference>
<dbReference type="STRING" id="383372.Rcas_3313"/>